<evidence type="ECO:0000256" key="8">
    <source>
        <dbReference type="ARBA" id="ARBA00038435"/>
    </source>
</evidence>
<evidence type="ECO:0000313" key="12">
    <source>
        <dbReference type="Proteomes" id="UP001108123"/>
    </source>
</evidence>
<keyword evidence="6 9" id="KW-1133">Transmembrane helix</keyword>
<dbReference type="PANTHER" id="PTHR33451:SF5">
    <property type="entry name" value="NA+_H+ ANTIPORTER"/>
    <property type="match status" value="1"/>
</dbReference>
<keyword evidence="7 9" id="KW-0472">Membrane</keyword>
<dbReference type="PANTHER" id="PTHR33451">
    <property type="entry name" value="MALATE-2H(+)/NA(+)-LACTATE ANTIPORTER"/>
    <property type="match status" value="1"/>
</dbReference>
<gene>
    <name evidence="11" type="ORF">L0P62_08795</name>
</gene>
<evidence type="ECO:0000256" key="1">
    <source>
        <dbReference type="ARBA" id="ARBA00004651"/>
    </source>
</evidence>
<evidence type="ECO:0000256" key="3">
    <source>
        <dbReference type="ARBA" id="ARBA00022449"/>
    </source>
</evidence>
<feature type="domain" description="Na+/H+ antiporter NhaC-like C-terminal" evidence="10">
    <location>
        <begin position="15"/>
        <end position="128"/>
    </location>
</feature>
<dbReference type="InterPro" id="IPR018461">
    <property type="entry name" value="Na/H_Antiport_NhaC-like_C"/>
</dbReference>
<dbReference type="Pfam" id="PF03553">
    <property type="entry name" value="Na_H_antiporter"/>
    <property type="match status" value="1"/>
</dbReference>
<sequence length="139" mass="14621">MALLRLSPVFLMAGLMIGGMNALVAAPIATIYAAVIAHFTEKISFGEILDCSVENVKEMELVFFILMMAYAMAECFMATGVGAAIINMALKLGLTGKTVAVTGLIVTSILSVATGTSWGTFAACAPIFLWLNHIVDGNL</sequence>
<feature type="transmembrane region" description="Helical" evidence="9">
    <location>
        <begin position="98"/>
        <end position="131"/>
    </location>
</feature>
<organism evidence="11 12">
    <name type="scientific">Anaerosalibacter bizertensis</name>
    <dbReference type="NCBI Taxonomy" id="932217"/>
    <lineage>
        <taxon>Bacteria</taxon>
        <taxon>Bacillati</taxon>
        <taxon>Bacillota</taxon>
        <taxon>Tissierellia</taxon>
        <taxon>Tissierellales</taxon>
        <taxon>Sporanaerobacteraceae</taxon>
        <taxon>Anaerosalibacter</taxon>
    </lineage>
</organism>
<dbReference type="InterPro" id="IPR052180">
    <property type="entry name" value="NhaC_Na-H+_Antiporter"/>
</dbReference>
<name>A0A9Q4ADD2_9FIRM</name>
<comment type="similarity">
    <text evidence="8">Belongs to the NhaC Na(+)/H(+) (TC 2.A.35) antiporter family.</text>
</comment>
<reference evidence="11" key="1">
    <citation type="submission" date="2022-01" db="EMBL/GenBank/DDBJ databases">
        <title>Collection of gut derived symbiotic bacterial strains cultured from healthy donors.</title>
        <authorList>
            <person name="Lin H."/>
            <person name="Kohout C."/>
            <person name="Waligurski E."/>
            <person name="Pamer E.G."/>
        </authorList>
    </citation>
    <scope>NUCLEOTIDE SEQUENCE</scope>
    <source>
        <strain evidence="11">MSK.14.39</strain>
    </source>
</reference>
<comment type="caution">
    <text evidence="11">The sequence shown here is derived from an EMBL/GenBank/DDBJ whole genome shotgun (WGS) entry which is preliminary data.</text>
</comment>
<accession>A0A9Q4ADD2</accession>
<evidence type="ECO:0000259" key="10">
    <source>
        <dbReference type="Pfam" id="PF03553"/>
    </source>
</evidence>
<keyword evidence="4" id="KW-1003">Cell membrane</keyword>
<evidence type="ECO:0000256" key="6">
    <source>
        <dbReference type="ARBA" id="ARBA00022989"/>
    </source>
</evidence>
<feature type="transmembrane region" description="Helical" evidence="9">
    <location>
        <begin position="62"/>
        <end position="86"/>
    </location>
</feature>
<protein>
    <submittedName>
        <fullName evidence="11">Na+/H+ antiporter NhaC family protein</fullName>
    </submittedName>
</protein>
<evidence type="ECO:0000256" key="9">
    <source>
        <dbReference type="SAM" id="Phobius"/>
    </source>
</evidence>
<evidence type="ECO:0000256" key="4">
    <source>
        <dbReference type="ARBA" id="ARBA00022475"/>
    </source>
</evidence>
<proteinExistence type="inferred from homology"/>
<dbReference type="EMBL" id="JAKNID010000037">
    <property type="protein sequence ID" value="MCG4565545.1"/>
    <property type="molecule type" value="Genomic_DNA"/>
</dbReference>
<comment type="subcellular location">
    <subcellularLocation>
        <location evidence="1">Cell membrane</location>
        <topology evidence="1">Multi-pass membrane protein</topology>
    </subcellularLocation>
</comment>
<evidence type="ECO:0000313" key="11">
    <source>
        <dbReference type="EMBL" id="MCG4565545.1"/>
    </source>
</evidence>
<dbReference type="GO" id="GO:0005886">
    <property type="term" value="C:plasma membrane"/>
    <property type="evidence" value="ECO:0007669"/>
    <property type="project" value="UniProtKB-SubCell"/>
</dbReference>
<evidence type="ECO:0000256" key="2">
    <source>
        <dbReference type="ARBA" id="ARBA00022448"/>
    </source>
</evidence>
<dbReference type="AlphaFoldDB" id="A0A9Q4ADD2"/>
<keyword evidence="5 9" id="KW-0812">Transmembrane</keyword>
<dbReference type="Proteomes" id="UP001108123">
    <property type="component" value="Unassembled WGS sequence"/>
</dbReference>
<keyword evidence="3" id="KW-0050">Antiport</keyword>
<evidence type="ECO:0000256" key="5">
    <source>
        <dbReference type="ARBA" id="ARBA00022692"/>
    </source>
</evidence>
<feature type="non-terminal residue" evidence="11">
    <location>
        <position position="139"/>
    </location>
</feature>
<keyword evidence="12" id="KW-1185">Reference proteome</keyword>
<dbReference type="RefSeq" id="WP_331253612.1">
    <property type="nucleotide sequence ID" value="NZ_JAKNID010000037.1"/>
</dbReference>
<keyword evidence="2" id="KW-0813">Transport</keyword>
<dbReference type="GO" id="GO:0015297">
    <property type="term" value="F:antiporter activity"/>
    <property type="evidence" value="ECO:0007669"/>
    <property type="project" value="UniProtKB-KW"/>
</dbReference>
<evidence type="ECO:0000256" key="7">
    <source>
        <dbReference type="ARBA" id="ARBA00023136"/>
    </source>
</evidence>